<gene>
    <name evidence="2" type="ORF">FHR38_002370</name>
</gene>
<feature type="transmembrane region" description="Helical" evidence="1">
    <location>
        <begin position="154"/>
        <end position="179"/>
    </location>
</feature>
<feature type="transmembrane region" description="Helical" evidence="1">
    <location>
        <begin position="395"/>
        <end position="419"/>
    </location>
</feature>
<feature type="transmembrane region" description="Helical" evidence="1">
    <location>
        <begin position="344"/>
        <end position="366"/>
    </location>
</feature>
<keyword evidence="1" id="KW-1133">Transmembrane helix</keyword>
<feature type="transmembrane region" description="Helical" evidence="1">
    <location>
        <begin position="20"/>
        <end position="41"/>
    </location>
</feature>
<feature type="transmembrane region" description="Helical" evidence="1">
    <location>
        <begin position="462"/>
        <end position="482"/>
    </location>
</feature>
<evidence type="ECO:0000313" key="3">
    <source>
        <dbReference type="Proteomes" id="UP000578819"/>
    </source>
</evidence>
<protein>
    <submittedName>
        <fullName evidence="2">ABC-2 type transport system permease protein</fullName>
    </submittedName>
</protein>
<dbReference type="EMBL" id="JACHJW010000001">
    <property type="protein sequence ID" value="MBB4958637.1"/>
    <property type="molecule type" value="Genomic_DNA"/>
</dbReference>
<comment type="caution">
    <text evidence="2">The sequence shown here is derived from an EMBL/GenBank/DDBJ whole genome shotgun (WGS) entry which is preliminary data.</text>
</comment>
<organism evidence="2 3">
    <name type="scientific">Micromonospora polyrhachis</name>
    <dbReference type="NCBI Taxonomy" id="1282883"/>
    <lineage>
        <taxon>Bacteria</taxon>
        <taxon>Bacillati</taxon>
        <taxon>Actinomycetota</taxon>
        <taxon>Actinomycetes</taxon>
        <taxon>Micromonosporales</taxon>
        <taxon>Micromonosporaceae</taxon>
        <taxon>Micromonospora</taxon>
    </lineage>
</organism>
<name>A0A7W7WPK5_9ACTN</name>
<dbReference type="Proteomes" id="UP000578819">
    <property type="component" value="Unassembled WGS sequence"/>
</dbReference>
<feature type="transmembrane region" description="Helical" evidence="1">
    <location>
        <begin position="431"/>
        <end position="455"/>
    </location>
</feature>
<feature type="transmembrane region" description="Helical" evidence="1">
    <location>
        <begin position="186"/>
        <end position="206"/>
    </location>
</feature>
<keyword evidence="1" id="KW-0812">Transmembrane</keyword>
<feature type="transmembrane region" description="Helical" evidence="1">
    <location>
        <begin position="508"/>
        <end position="526"/>
    </location>
</feature>
<feature type="transmembrane region" description="Helical" evidence="1">
    <location>
        <begin position="123"/>
        <end position="148"/>
    </location>
</feature>
<feature type="transmembrane region" description="Helical" evidence="1">
    <location>
        <begin position="296"/>
        <end position="315"/>
    </location>
</feature>
<keyword evidence="3" id="KW-1185">Reference proteome</keyword>
<proteinExistence type="predicted"/>
<keyword evidence="1" id="KW-0472">Membrane</keyword>
<accession>A0A7W7WPK5</accession>
<reference evidence="2 3" key="1">
    <citation type="submission" date="2020-08" db="EMBL/GenBank/DDBJ databases">
        <title>Sequencing the genomes of 1000 actinobacteria strains.</title>
        <authorList>
            <person name="Klenk H.-P."/>
        </authorList>
    </citation>
    <scope>NUCLEOTIDE SEQUENCE [LARGE SCALE GENOMIC DNA]</scope>
    <source>
        <strain evidence="2 3">DSM 45886</strain>
    </source>
</reference>
<evidence type="ECO:0000313" key="2">
    <source>
        <dbReference type="EMBL" id="MBB4958637.1"/>
    </source>
</evidence>
<evidence type="ECO:0000256" key="1">
    <source>
        <dbReference type="SAM" id="Phobius"/>
    </source>
</evidence>
<dbReference type="RefSeq" id="WP_184534697.1">
    <property type="nucleotide sequence ID" value="NZ_JACHJW010000001.1"/>
</dbReference>
<dbReference type="AlphaFoldDB" id="A0A7W7WPK5"/>
<feature type="transmembrane region" description="Helical" evidence="1">
    <location>
        <begin position="238"/>
        <end position="258"/>
    </location>
</feature>
<sequence length="534" mass="55214">MTGTTGTGQLVRLILRRDRWLLLLWILILAVLPMSYSSAIAELYPTEAGRQAYASGMASNPSIVSLLGPAFGSSLGALTVQRSSMIMLVAGLISLLTVIRHTRTEEETGRRELLGSTVLGRHAGLTAALIATFAADVVLGGVIALGLVSQGLPAMGAVAFGLAVTTTGWVFAAVGGVVAQLTEGSGAARAIGLGTLGLALLLRMAGDATGTGGDLSWLSWLSPLGWGQRVQAYADERWWVFALLVSLVVVLIAAAYPLSARRDVAAGILPPRLGPPLAAPTLRSPLALAWRLHRGLLLGWTVGLVAFGAVVGSSADAIEEAIQDSAQVGDIIVRLGGTSAFTDAYLSGTMGLVALAAAGYGIQAALRMRAEETALRSEPVLAASVGRFRWMASHLLFALLGPAVALAVAGLTSGLIYGQASGDIAGQVPRVLAAAAVQLPAVWVLAAVTVLLFGLLPRLVMVSWAVLGVCVLLGQVGAIMQLDQWALDVSPFTHIPRIPGGELTVTPLIWLTGIAVLLAGLGLLGFRRRDVPVV</sequence>